<comment type="subcellular location">
    <subcellularLocation>
        <location evidence="1 14">Cell membrane</location>
        <topology evidence="1 14">Multi-pass membrane protein</topology>
    </subcellularLocation>
</comment>
<evidence type="ECO:0000313" key="15">
    <source>
        <dbReference type="EMBL" id="OGD85273.1"/>
    </source>
</evidence>
<feature type="transmembrane region" description="Helical" evidence="14">
    <location>
        <begin position="74"/>
        <end position="93"/>
    </location>
</feature>
<evidence type="ECO:0000256" key="9">
    <source>
        <dbReference type="ARBA" id="ARBA00023136"/>
    </source>
</evidence>
<feature type="transmembrane region" description="Helical" evidence="14">
    <location>
        <begin position="237"/>
        <end position="256"/>
    </location>
</feature>
<evidence type="ECO:0000256" key="14">
    <source>
        <dbReference type="HAMAP-Rule" id="MF_01006"/>
    </source>
</evidence>
<keyword evidence="6 14" id="KW-0812">Transmembrane</keyword>
<dbReference type="GO" id="GO:0005886">
    <property type="term" value="C:plasma membrane"/>
    <property type="evidence" value="ECO:0007669"/>
    <property type="project" value="UniProtKB-SubCell"/>
</dbReference>
<dbReference type="GO" id="GO:0050380">
    <property type="term" value="F:undecaprenyl-diphosphatase activity"/>
    <property type="evidence" value="ECO:0007669"/>
    <property type="project" value="UniProtKB-UniRule"/>
</dbReference>
<evidence type="ECO:0000256" key="10">
    <source>
        <dbReference type="ARBA" id="ARBA00023251"/>
    </source>
</evidence>
<dbReference type="PANTHER" id="PTHR30622">
    <property type="entry name" value="UNDECAPRENYL-DIPHOSPHATASE"/>
    <property type="match status" value="1"/>
</dbReference>
<feature type="transmembrane region" description="Helical" evidence="14">
    <location>
        <begin position="134"/>
        <end position="154"/>
    </location>
</feature>
<reference evidence="15 16" key="1">
    <citation type="journal article" date="2016" name="Nat. Commun.">
        <title>Thousands of microbial genomes shed light on interconnected biogeochemical processes in an aquifer system.</title>
        <authorList>
            <person name="Anantharaman K."/>
            <person name="Brown C.T."/>
            <person name="Hug L.A."/>
            <person name="Sharon I."/>
            <person name="Castelle C.J."/>
            <person name="Probst A.J."/>
            <person name="Thomas B.C."/>
            <person name="Singh A."/>
            <person name="Wilkins M.J."/>
            <person name="Karaoz U."/>
            <person name="Brodie E.L."/>
            <person name="Williams K.H."/>
            <person name="Hubbard S.S."/>
            <person name="Banfield J.F."/>
        </authorList>
    </citation>
    <scope>NUCLEOTIDE SEQUENCE [LARGE SCALE GENOMIC DNA]</scope>
</reference>
<dbReference type="AlphaFoldDB" id="A0A1F5G070"/>
<dbReference type="GO" id="GO:0009252">
    <property type="term" value="P:peptidoglycan biosynthetic process"/>
    <property type="evidence" value="ECO:0007669"/>
    <property type="project" value="UniProtKB-KW"/>
</dbReference>
<dbReference type="GO" id="GO:0071555">
    <property type="term" value="P:cell wall organization"/>
    <property type="evidence" value="ECO:0007669"/>
    <property type="project" value="UniProtKB-KW"/>
</dbReference>
<evidence type="ECO:0000256" key="8">
    <source>
        <dbReference type="ARBA" id="ARBA00022989"/>
    </source>
</evidence>
<evidence type="ECO:0000256" key="4">
    <source>
        <dbReference type="ARBA" id="ARBA00021581"/>
    </source>
</evidence>
<feature type="transmembrane region" description="Helical" evidence="14">
    <location>
        <begin position="105"/>
        <end position="122"/>
    </location>
</feature>
<evidence type="ECO:0000256" key="2">
    <source>
        <dbReference type="ARBA" id="ARBA00010621"/>
    </source>
</evidence>
<dbReference type="PANTHER" id="PTHR30622:SF4">
    <property type="entry name" value="UNDECAPRENYL-DIPHOSPHATASE"/>
    <property type="match status" value="1"/>
</dbReference>
<dbReference type="EC" id="3.6.1.27" evidence="3 14"/>
<evidence type="ECO:0000256" key="3">
    <source>
        <dbReference type="ARBA" id="ARBA00012374"/>
    </source>
</evidence>
<keyword evidence="7 14" id="KW-0378">Hydrolase</keyword>
<keyword evidence="10 14" id="KW-0046">Antibiotic resistance</keyword>
<gene>
    <name evidence="14" type="primary">uppP</name>
    <name evidence="15" type="ORF">A2164_01305</name>
</gene>
<evidence type="ECO:0000256" key="12">
    <source>
        <dbReference type="ARBA" id="ARBA00032932"/>
    </source>
</evidence>
<dbReference type="EMBL" id="MFAT01000073">
    <property type="protein sequence ID" value="OGD85273.1"/>
    <property type="molecule type" value="Genomic_DNA"/>
</dbReference>
<evidence type="ECO:0000256" key="1">
    <source>
        <dbReference type="ARBA" id="ARBA00004651"/>
    </source>
</evidence>
<keyword evidence="14" id="KW-0133">Cell shape</keyword>
<keyword evidence="8 14" id="KW-1133">Transmembrane helix</keyword>
<proteinExistence type="inferred from homology"/>
<dbReference type="GO" id="GO:0008360">
    <property type="term" value="P:regulation of cell shape"/>
    <property type="evidence" value="ECO:0007669"/>
    <property type="project" value="UniProtKB-KW"/>
</dbReference>
<dbReference type="HAMAP" id="MF_01006">
    <property type="entry name" value="Undec_diphosphatase"/>
    <property type="match status" value="1"/>
</dbReference>
<dbReference type="InterPro" id="IPR003824">
    <property type="entry name" value="UppP"/>
</dbReference>
<name>A0A1F5G070_9BACT</name>
<feature type="transmembrane region" description="Helical" evidence="14">
    <location>
        <begin position="41"/>
        <end position="62"/>
    </location>
</feature>
<evidence type="ECO:0000313" key="16">
    <source>
        <dbReference type="Proteomes" id="UP000176317"/>
    </source>
</evidence>
<evidence type="ECO:0000256" key="6">
    <source>
        <dbReference type="ARBA" id="ARBA00022692"/>
    </source>
</evidence>
<feature type="transmembrane region" description="Helical" evidence="14">
    <location>
        <begin position="207"/>
        <end position="225"/>
    </location>
</feature>
<comment type="caution">
    <text evidence="15">The sequence shown here is derived from an EMBL/GenBank/DDBJ whole genome shotgun (WGS) entry which is preliminary data.</text>
</comment>
<keyword evidence="9 14" id="KW-0472">Membrane</keyword>
<dbReference type="NCBIfam" id="TIGR00753">
    <property type="entry name" value="undec_PP_bacA"/>
    <property type="match status" value="1"/>
</dbReference>
<keyword evidence="5 14" id="KW-1003">Cell membrane</keyword>
<evidence type="ECO:0000256" key="5">
    <source>
        <dbReference type="ARBA" id="ARBA00022475"/>
    </source>
</evidence>
<dbReference type="Pfam" id="PF02673">
    <property type="entry name" value="BacA"/>
    <property type="match status" value="1"/>
</dbReference>
<evidence type="ECO:0000256" key="11">
    <source>
        <dbReference type="ARBA" id="ARBA00032707"/>
    </source>
</evidence>
<evidence type="ECO:0000256" key="7">
    <source>
        <dbReference type="ARBA" id="ARBA00022801"/>
    </source>
</evidence>
<evidence type="ECO:0000256" key="13">
    <source>
        <dbReference type="ARBA" id="ARBA00047594"/>
    </source>
</evidence>
<keyword evidence="14" id="KW-0961">Cell wall biogenesis/degradation</keyword>
<comment type="similarity">
    <text evidence="2 14">Belongs to the UppP family.</text>
</comment>
<keyword evidence="14" id="KW-0573">Peptidoglycan synthesis</keyword>
<protein>
    <recommendedName>
        <fullName evidence="4 14">Undecaprenyl-diphosphatase</fullName>
        <ecNumber evidence="3 14">3.6.1.27</ecNumber>
    </recommendedName>
    <alternativeName>
        <fullName evidence="12 14">Bacitracin resistance protein</fullName>
    </alternativeName>
    <alternativeName>
        <fullName evidence="11 14">Undecaprenyl pyrophosphate phosphatase</fullName>
    </alternativeName>
</protein>
<comment type="miscellaneous">
    <text evidence="14">Bacitracin is thought to be involved in the inhibition of peptidoglycan synthesis by sequestering undecaprenyl diphosphate, thereby reducing the pool of lipid carrier available.</text>
</comment>
<dbReference type="Proteomes" id="UP000176317">
    <property type="component" value="Unassembled WGS sequence"/>
</dbReference>
<comment type="catalytic activity">
    <reaction evidence="13 14">
        <text>di-trans,octa-cis-undecaprenyl diphosphate + H2O = di-trans,octa-cis-undecaprenyl phosphate + phosphate + H(+)</text>
        <dbReference type="Rhea" id="RHEA:28094"/>
        <dbReference type="ChEBI" id="CHEBI:15377"/>
        <dbReference type="ChEBI" id="CHEBI:15378"/>
        <dbReference type="ChEBI" id="CHEBI:43474"/>
        <dbReference type="ChEBI" id="CHEBI:58405"/>
        <dbReference type="ChEBI" id="CHEBI:60392"/>
        <dbReference type="EC" id="3.6.1.27"/>
    </reaction>
</comment>
<dbReference type="GO" id="GO:0046677">
    <property type="term" value="P:response to antibiotic"/>
    <property type="evidence" value="ECO:0007669"/>
    <property type="project" value="UniProtKB-UniRule"/>
</dbReference>
<sequence length="258" mass="28367">MNYLFAIVAGAIQGLTEFLPVSSTGHLIIFENIFGISQTDFGLAFDASLHLGTLLAVVLFFYKDYLKIFNIKNKLLVLLILGTIPAIFFGLTFENYIETTLRQTWIVASSLIAFSFVLILAEKNGQKIKKQQNITYLDSIIVGLFQALALIPGISRSGSTISGGLLLGLKREEAAKFAFMLSGPVIAGAGIKKFLEVTTSSISGSDLSFFTIGIISSAIFGFLTIKYFLKYLQTNTLYPFVIYRIILGLVILIALFRQ</sequence>
<accession>A0A1F5G070</accession>
<comment type="function">
    <text evidence="14">Catalyzes the dephosphorylation of undecaprenyl diphosphate (UPP). Confers resistance to bacitracin.</text>
</comment>
<organism evidence="15 16">
    <name type="scientific">Candidatus Curtissbacteria bacterium RBG_13_35_7</name>
    <dbReference type="NCBI Taxonomy" id="1797705"/>
    <lineage>
        <taxon>Bacteria</taxon>
        <taxon>Candidatus Curtissiibacteriota</taxon>
    </lineage>
</organism>